<evidence type="ECO:0000256" key="1">
    <source>
        <dbReference type="ARBA" id="ARBA00023002"/>
    </source>
</evidence>
<dbReference type="Proteomes" id="UP000019141">
    <property type="component" value="Unassembled WGS sequence"/>
</dbReference>
<dbReference type="HOGENOM" id="CLU_026673_29_1_7"/>
<dbReference type="SUPFAM" id="SSF50129">
    <property type="entry name" value="GroES-like"/>
    <property type="match status" value="1"/>
</dbReference>
<dbReference type="InterPro" id="IPR045010">
    <property type="entry name" value="MDR_fam"/>
</dbReference>
<evidence type="ECO:0000313" key="4">
    <source>
        <dbReference type="Proteomes" id="UP000019141"/>
    </source>
</evidence>
<dbReference type="GO" id="GO:0016628">
    <property type="term" value="F:oxidoreductase activity, acting on the CH-CH group of donors, NAD or NADP as acceptor"/>
    <property type="evidence" value="ECO:0007669"/>
    <property type="project" value="InterPro"/>
</dbReference>
<dbReference type="InterPro" id="IPR013149">
    <property type="entry name" value="ADH-like_C"/>
</dbReference>
<dbReference type="InterPro" id="IPR020843">
    <property type="entry name" value="ER"/>
</dbReference>
<dbReference type="SUPFAM" id="SSF51735">
    <property type="entry name" value="NAD(P)-binding Rossmann-fold domains"/>
    <property type="match status" value="1"/>
</dbReference>
<dbReference type="InterPro" id="IPR011032">
    <property type="entry name" value="GroES-like_sf"/>
</dbReference>
<accession>W4LIH4</accession>
<keyword evidence="1" id="KW-0560">Oxidoreductase</keyword>
<dbReference type="PANTHER" id="PTHR43205">
    <property type="entry name" value="PROSTAGLANDIN REDUCTASE"/>
    <property type="match status" value="1"/>
</dbReference>
<dbReference type="SMART" id="SM00829">
    <property type="entry name" value="PKS_ER"/>
    <property type="match status" value="1"/>
</dbReference>
<evidence type="ECO:0000313" key="3">
    <source>
        <dbReference type="EMBL" id="ETW97898.1"/>
    </source>
</evidence>
<dbReference type="Pfam" id="PF00107">
    <property type="entry name" value="ADH_zinc_N"/>
    <property type="match status" value="1"/>
</dbReference>
<dbReference type="Pfam" id="PF16884">
    <property type="entry name" value="ADH_N_2"/>
    <property type="match status" value="1"/>
</dbReference>
<dbReference type="AlphaFoldDB" id="W4LIH4"/>
<protein>
    <recommendedName>
        <fullName evidence="2">Enoyl reductase (ER) domain-containing protein</fullName>
    </recommendedName>
</protein>
<proteinExistence type="predicted"/>
<feature type="non-terminal residue" evidence="3">
    <location>
        <position position="256"/>
    </location>
</feature>
<reference evidence="3 4" key="1">
    <citation type="journal article" date="2014" name="Nature">
        <title>An environmental bacterial taxon with a large and distinct metabolic repertoire.</title>
        <authorList>
            <person name="Wilson M.C."/>
            <person name="Mori T."/>
            <person name="Ruckert C."/>
            <person name="Uria A.R."/>
            <person name="Helf M.J."/>
            <person name="Takada K."/>
            <person name="Gernert C."/>
            <person name="Steffens U.A."/>
            <person name="Heycke N."/>
            <person name="Schmitt S."/>
            <person name="Rinke C."/>
            <person name="Helfrich E.J."/>
            <person name="Brachmann A.O."/>
            <person name="Gurgui C."/>
            <person name="Wakimoto T."/>
            <person name="Kracht M."/>
            <person name="Crusemann M."/>
            <person name="Hentschel U."/>
            <person name="Abe I."/>
            <person name="Matsunaga S."/>
            <person name="Kalinowski J."/>
            <person name="Takeyama H."/>
            <person name="Piel J."/>
        </authorList>
    </citation>
    <scope>NUCLEOTIDE SEQUENCE [LARGE SCALE GENOMIC DNA]</scope>
    <source>
        <strain evidence="4">TSY1</strain>
    </source>
</reference>
<dbReference type="InterPro" id="IPR036291">
    <property type="entry name" value="NAD(P)-bd_dom_sf"/>
</dbReference>
<sequence>MATIVSREIQLKSRPVGLPKEENFDLVEVTLPPLQDGEVLVRNAFMSVDPYMRGRMYDRASYVPPFQIGAPLDGGCVGQVIETAGNPDFQAGDYVSGRHGWREYYVSDGAGLTKVDPSLVPLQAYLGTVGMPGMTAYVGLIDVGKPKAGDTVFVSAAAGAVGSIVCQIAKIKGCRVVGSAGSAAKLQWLREVAGVDAAFNYKEVTSLIDELGRHCPDGIDVYFENVGGDHLEAALEHMNPFGRIALCGMISQYNEA</sequence>
<evidence type="ECO:0000259" key="2">
    <source>
        <dbReference type="SMART" id="SM00829"/>
    </source>
</evidence>
<feature type="domain" description="Enoyl reductase (ER)" evidence="2">
    <location>
        <begin position="17"/>
        <end position="246"/>
    </location>
</feature>
<dbReference type="EMBL" id="AZHW01000606">
    <property type="protein sequence ID" value="ETW97898.1"/>
    <property type="molecule type" value="Genomic_DNA"/>
</dbReference>
<dbReference type="PANTHER" id="PTHR43205:SF7">
    <property type="entry name" value="PROSTAGLANDIN REDUCTASE 1"/>
    <property type="match status" value="1"/>
</dbReference>
<dbReference type="FunFam" id="3.40.50.720:FF:000121">
    <property type="entry name" value="Prostaglandin reductase 2"/>
    <property type="match status" value="1"/>
</dbReference>
<organism evidence="3 4">
    <name type="scientific">Entotheonella factor</name>
    <dbReference type="NCBI Taxonomy" id="1429438"/>
    <lineage>
        <taxon>Bacteria</taxon>
        <taxon>Pseudomonadati</taxon>
        <taxon>Nitrospinota/Tectimicrobiota group</taxon>
        <taxon>Candidatus Tectimicrobiota</taxon>
        <taxon>Candidatus Entotheonellia</taxon>
        <taxon>Candidatus Entotheonellales</taxon>
        <taxon>Candidatus Entotheonellaceae</taxon>
        <taxon>Candidatus Entotheonella</taxon>
    </lineage>
</organism>
<dbReference type="InterPro" id="IPR041694">
    <property type="entry name" value="ADH_N_2"/>
</dbReference>
<gene>
    <name evidence="3" type="ORF">ETSY1_20850</name>
</gene>
<dbReference type="CDD" id="cd05288">
    <property type="entry name" value="PGDH"/>
    <property type="match status" value="1"/>
</dbReference>
<dbReference type="Gene3D" id="3.40.50.720">
    <property type="entry name" value="NAD(P)-binding Rossmann-like Domain"/>
    <property type="match status" value="1"/>
</dbReference>
<comment type="caution">
    <text evidence="3">The sequence shown here is derived from an EMBL/GenBank/DDBJ whole genome shotgun (WGS) entry which is preliminary data.</text>
</comment>
<keyword evidence="4" id="KW-1185">Reference proteome</keyword>
<dbReference type="Gene3D" id="3.90.180.10">
    <property type="entry name" value="Medium-chain alcohol dehydrogenases, catalytic domain"/>
    <property type="match status" value="1"/>
</dbReference>
<name>W4LIH4_ENTF1</name>